<dbReference type="GO" id="GO:0009246">
    <property type="term" value="P:enterobacterial common antigen biosynthetic process"/>
    <property type="evidence" value="ECO:0007669"/>
    <property type="project" value="TreeGrafter"/>
</dbReference>
<dbReference type="AlphaFoldDB" id="A0AA94H2G3"/>
<keyword evidence="9" id="KW-0808">Transferase</keyword>
<keyword evidence="9" id="KW-0012">Acyltransferase</keyword>
<keyword evidence="3" id="KW-1003">Cell membrane</keyword>
<keyword evidence="11" id="KW-1185">Reference proteome</keyword>
<feature type="transmembrane region" description="Helical" evidence="7">
    <location>
        <begin position="7"/>
        <end position="26"/>
    </location>
</feature>
<evidence type="ECO:0000313" key="10">
    <source>
        <dbReference type="EMBL" id="SFC14021.1"/>
    </source>
</evidence>
<sequence>MRIATIDILKIFSIFFVVMAHTTLFFLNRNGNDVILCFLRQAGLLGVSLFFVCSGYFLLNNKHENQANYVIGKIKGIVVVLIFWLVFYYVYDNEFISRFTAIPDIGFLNYLNVSNANTEATPLWFIFAVIPLYVFTPLFRYSFKKEHATEILKILILMVVISNLTLVNALTGAYFSFAIFPFNLLIPFQPEGLICFLVGGYLGLVKPGFRPCGIAHLAALFSAIAALIALSLISSHVGIAIFYGKFYNLLLLTAAVGLFIFMTSLNINTSPAWVNHLSENVLGIYLVHNIFVIEIHNAFIHERLLRMTGITDTYLYILFYSLLAFLLSYGLCTLLKRTRVTARLVTL</sequence>
<feature type="transmembrane region" description="Helical" evidence="7">
    <location>
        <begin position="155"/>
        <end position="180"/>
    </location>
</feature>
<evidence type="ECO:0000256" key="6">
    <source>
        <dbReference type="ARBA" id="ARBA00023136"/>
    </source>
</evidence>
<name>A0AA94H2G3_9ENTR</name>
<keyword evidence="4 7" id="KW-0812">Transmembrane</keyword>
<comment type="subcellular location">
    <subcellularLocation>
        <location evidence="1">Cell membrane</location>
        <topology evidence="1">Multi-pass membrane protein</topology>
    </subcellularLocation>
</comment>
<proteinExistence type="inferred from homology"/>
<evidence type="ECO:0000256" key="2">
    <source>
        <dbReference type="ARBA" id="ARBA00007400"/>
    </source>
</evidence>
<dbReference type="PANTHER" id="PTHR40074:SF2">
    <property type="entry name" value="O-ACETYLTRANSFERASE WECH"/>
    <property type="match status" value="1"/>
</dbReference>
<feature type="transmembrane region" description="Helical" evidence="7">
    <location>
        <begin position="313"/>
        <end position="335"/>
    </location>
</feature>
<comment type="similarity">
    <text evidence="2">Belongs to the acyltransferase 3 family.</text>
</comment>
<feature type="transmembrane region" description="Helical" evidence="7">
    <location>
        <begin position="217"/>
        <end position="243"/>
    </location>
</feature>
<reference evidence="10 12" key="1">
    <citation type="submission" date="2016-10" db="EMBL/GenBank/DDBJ databases">
        <authorList>
            <person name="Varghese N."/>
            <person name="Submissions S."/>
        </authorList>
    </citation>
    <scope>NUCLEOTIDE SEQUENCE [LARGE SCALE GENOMIC DNA]</scope>
    <source>
        <strain evidence="10 12">CGMCC 1.7012</strain>
    </source>
</reference>
<gene>
    <name evidence="9" type="ORF">AWR26_12685</name>
    <name evidence="10" type="ORF">SAMN05216286_1726</name>
</gene>
<dbReference type="EMBL" id="CP014007">
    <property type="protein sequence ID" value="ANI82972.1"/>
    <property type="molecule type" value="Genomic_DNA"/>
</dbReference>
<evidence type="ECO:0000256" key="3">
    <source>
        <dbReference type="ARBA" id="ARBA00022475"/>
    </source>
</evidence>
<dbReference type="Pfam" id="PF01757">
    <property type="entry name" value="Acyl_transf_3"/>
    <property type="match status" value="1"/>
</dbReference>
<evidence type="ECO:0000313" key="11">
    <source>
        <dbReference type="Proteomes" id="UP000078227"/>
    </source>
</evidence>
<feature type="transmembrane region" description="Helical" evidence="7">
    <location>
        <begin position="38"/>
        <end position="59"/>
    </location>
</feature>
<feature type="transmembrane region" description="Helical" evidence="7">
    <location>
        <begin position="186"/>
        <end position="205"/>
    </location>
</feature>
<dbReference type="PANTHER" id="PTHR40074">
    <property type="entry name" value="O-ACETYLTRANSFERASE WECH"/>
    <property type="match status" value="1"/>
</dbReference>
<organism evidence="10 12">
    <name type="scientific">Kosakonia oryzae</name>
    <dbReference type="NCBI Taxonomy" id="497725"/>
    <lineage>
        <taxon>Bacteria</taxon>
        <taxon>Pseudomonadati</taxon>
        <taxon>Pseudomonadota</taxon>
        <taxon>Gammaproteobacteria</taxon>
        <taxon>Enterobacterales</taxon>
        <taxon>Enterobacteriaceae</taxon>
        <taxon>Kosakonia</taxon>
    </lineage>
</organism>
<dbReference type="Proteomes" id="UP000182314">
    <property type="component" value="Unassembled WGS sequence"/>
</dbReference>
<protein>
    <submittedName>
        <fullName evidence="9">Acyltransferase family protein</fullName>
    </submittedName>
    <submittedName>
        <fullName evidence="10">Surface polysaccharide O-acyltransferase, integral membrane enzyme</fullName>
    </submittedName>
</protein>
<dbReference type="GO" id="GO:0016413">
    <property type="term" value="F:O-acetyltransferase activity"/>
    <property type="evidence" value="ECO:0007669"/>
    <property type="project" value="TreeGrafter"/>
</dbReference>
<evidence type="ECO:0000259" key="8">
    <source>
        <dbReference type="Pfam" id="PF01757"/>
    </source>
</evidence>
<reference evidence="9 11" key="2">
    <citation type="submission" date="2021-03" db="EMBL/GenBank/DDBJ databases">
        <authorList>
            <person name="Li Y."/>
            <person name="Li S."/>
            <person name="Chen M."/>
            <person name="Peng G."/>
            <person name="Tan Z."/>
            <person name="An Q."/>
        </authorList>
    </citation>
    <scope>NUCLEOTIDE SEQUENCE [LARGE SCALE GENOMIC DNA]</scope>
    <source>
        <strain evidence="9 11">Ola 51</strain>
    </source>
</reference>
<feature type="domain" description="Acyltransferase 3" evidence="8">
    <location>
        <begin position="4"/>
        <end position="331"/>
    </location>
</feature>
<feature type="transmembrane region" description="Helical" evidence="7">
    <location>
        <begin position="249"/>
        <end position="269"/>
    </location>
</feature>
<dbReference type="Proteomes" id="UP000078227">
    <property type="component" value="Chromosome"/>
</dbReference>
<dbReference type="GO" id="GO:0005886">
    <property type="term" value="C:plasma membrane"/>
    <property type="evidence" value="ECO:0007669"/>
    <property type="project" value="UniProtKB-SubCell"/>
</dbReference>
<dbReference type="EMBL" id="FOKO01000002">
    <property type="protein sequence ID" value="SFC14021.1"/>
    <property type="molecule type" value="Genomic_DNA"/>
</dbReference>
<feature type="transmembrane region" description="Helical" evidence="7">
    <location>
        <begin position="123"/>
        <end position="143"/>
    </location>
</feature>
<keyword evidence="5 7" id="KW-1133">Transmembrane helix</keyword>
<dbReference type="RefSeq" id="WP_064566342.1">
    <property type="nucleotide sequence ID" value="NZ_CP014007.2"/>
</dbReference>
<evidence type="ECO:0000256" key="1">
    <source>
        <dbReference type="ARBA" id="ARBA00004651"/>
    </source>
</evidence>
<dbReference type="InterPro" id="IPR002656">
    <property type="entry name" value="Acyl_transf_3_dom"/>
</dbReference>
<keyword evidence="6 7" id="KW-0472">Membrane</keyword>
<feature type="transmembrane region" description="Helical" evidence="7">
    <location>
        <begin position="71"/>
        <end position="91"/>
    </location>
</feature>
<dbReference type="KEGG" id="kor:AWR26_12685"/>
<evidence type="ECO:0000313" key="9">
    <source>
        <dbReference type="EMBL" id="ANI82972.1"/>
    </source>
</evidence>
<evidence type="ECO:0000313" key="12">
    <source>
        <dbReference type="Proteomes" id="UP000182314"/>
    </source>
</evidence>
<accession>A0AA94H2G3</accession>
<evidence type="ECO:0000256" key="7">
    <source>
        <dbReference type="SAM" id="Phobius"/>
    </source>
</evidence>
<evidence type="ECO:0000256" key="4">
    <source>
        <dbReference type="ARBA" id="ARBA00022692"/>
    </source>
</evidence>
<feature type="transmembrane region" description="Helical" evidence="7">
    <location>
        <begin position="281"/>
        <end position="301"/>
    </location>
</feature>
<evidence type="ECO:0000256" key="5">
    <source>
        <dbReference type="ARBA" id="ARBA00022989"/>
    </source>
</evidence>